<evidence type="ECO:0000313" key="1">
    <source>
        <dbReference type="EMBL" id="JAH77974.1"/>
    </source>
</evidence>
<protein>
    <submittedName>
        <fullName evidence="1">Uncharacterized protein</fullName>
    </submittedName>
</protein>
<reference evidence="1" key="1">
    <citation type="submission" date="2014-11" db="EMBL/GenBank/DDBJ databases">
        <authorList>
            <person name="Amaro Gonzalez C."/>
        </authorList>
    </citation>
    <scope>NUCLEOTIDE SEQUENCE</scope>
</reference>
<sequence length="14" mass="1561">MSQIIVSVLISWAN</sequence>
<accession>A0A0E9VIL1</accession>
<dbReference type="EMBL" id="GBXM01030603">
    <property type="protein sequence ID" value="JAH77974.1"/>
    <property type="molecule type" value="Transcribed_RNA"/>
</dbReference>
<organism evidence="1">
    <name type="scientific">Anguilla anguilla</name>
    <name type="common">European freshwater eel</name>
    <name type="synonym">Muraena anguilla</name>
    <dbReference type="NCBI Taxonomy" id="7936"/>
    <lineage>
        <taxon>Eukaryota</taxon>
        <taxon>Metazoa</taxon>
        <taxon>Chordata</taxon>
        <taxon>Craniata</taxon>
        <taxon>Vertebrata</taxon>
        <taxon>Euteleostomi</taxon>
        <taxon>Actinopterygii</taxon>
        <taxon>Neopterygii</taxon>
        <taxon>Teleostei</taxon>
        <taxon>Anguilliformes</taxon>
        <taxon>Anguillidae</taxon>
        <taxon>Anguilla</taxon>
    </lineage>
</organism>
<reference evidence="1" key="2">
    <citation type="journal article" date="2015" name="Fish Shellfish Immunol.">
        <title>Early steps in the European eel (Anguilla anguilla)-Vibrio vulnificus interaction in the gills: Role of the RtxA13 toxin.</title>
        <authorList>
            <person name="Callol A."/>
            <person name="Pajuelo D."/>
            <person name="Ebbesson L."/>
            <person name="Teles M."/>
            <person name="MacKenzie S."/>
            <person name="Amaro C."/>
        </authorList>
    </citation>
    <scope>NUCLEOTIDE SEQUENCE</scope>
</reference>
<name>A0A0E9VIL1_ANGAN</name>
<proteinExistence type="predicted"/>